<comment type="caution">
    <text evidence="1">The sequence shown here is derived from an EMBL/GenBank/DDBJ whole genome shotgun (WGS) entry which is preliminary data.</text>
</comment>
<gene>
    <name evidence="1" type="ORF">FUSO3_04485</name>
</gene>
<evidence type="ECO:0000313" key="2">
    <source>
        <dbReference type="Proteomes" id="UP000027473"/>
    </source>
</evidence>
<dbReference type="AlphaFoldDB" id="A0AB73BX00"/>
<protein>
    <recommendedName>
        <fullName evidence="3">DUF2815 family protein</fullName>
    </recommendedName>
</protein>
<dbReference type="EMBL" id="JAAC01000062">
    <property type="protein sequence ID" value="KDE63791.1"/>
    <property type="molecule type" value="Genomic_DNA"/>
</dbReference>
<dbReference type="InterPro" id="IPR022595">
    <property type="entry name" value="Enc34_ssDNA-bd"/>
</dbReference>
<evidence type="ECO:0008006" key="3">
    <source>
        <dbReference type="Google" id="ProtNLM"/>
    </source>
</evidence>
<dbReference type="Proteomes" id="UP000027473">
    <property type="component" value="Unassembled WGS sequence"/>
</dbReference>
<dbReference type="Gene3D" id="2.40.50.140">
    <property type="entry name" value="Nucleic acid-binding proteins"/>
    <property type="match status" value="1"/>
</dbReference>
<dbReference type="InterPro" id="IPR012340">
    <property type="entry name" value="NA-bd_OB-fold"/>
</dbReference>
<name>A0AB73BX00_9FUSO</name>
<accession>A0AB73BX00</accession>
<proteinExistence type="predicted"/>
<reference evidence="1 2" key="1">
    <citation type="submission" date="2014-01" db="EMBL/GenBank/DDBJ databases">
        <title>Comparative genomics of Fusobacterium necrophorum wild isolates.</title>
        <authorList>
            <person name="Kittichotirat W."/>
            <person name="Bumgarner R.E."/>
            <person name="Lawrence P."/>
        </authorList>
    </citation>
    <scope>NUCLEOTIDE SEQUENCE [LARGE SCALE GENOMIC DNA]</scope>
    <source>
        <strain evidence="1 2">BL</strain>
    </source>
</reference>
<dbReference type="Pfam" id="PF10991">
    <property type="entry name" value="Enc34_ssDNA-bd"/>
    <property type="match status" value="1"/>
</dbReference>
<evidence type="ECO:0000313" key="1">
    <source>
        <dbReference type="EMBL" id="KDE63791.1"/>
    </source>
</evidence>
<dbReference type="SUPFAM" id="SSF50249">
    <property type="entry name" value="Nucleic acid-binding proteins"/>
    <property type="match status" value="1"/>
</dbReference>
<dbReference type="RefSeq" id="WP_035914560.1">
    <property type="nucleotide sequence ID" value="NZ_JAAC01000062.1"/>
</dbReference>
<sequence length="192" mass="20499">MANETRIMTGKVRLSYVHLFKPYAANAGQEEKYSCTILVPKHDVVTKAKIDAAINAAIEKGVTGCWAGAKPPRPATPIYDGDSVRPSDGAEFGLECKGHWVFTASAKTEFAPGVVDVRAQPILNQSEIYSGIYARVSVTFFAYSVNGKKGIGAGLNNVQKLADGEPLAASAIRAEDEFDAVQIDPLTGEPIL</sequence>
<organism evidence="1 2">
    <name type="scientific">Fusobacterium necrophorum BL</name>
    <dbReference type="NCBI Taxonomy" id="1441732"/>
    <lineage>
        <taxon>Bacteria</taxon>
        <taxon>Fusobacteriati</taxon>
        <taxon>Fusobacteriota</taxon>
        <taxon>Fusobacteriia</taxon>
        <taxon>Fusobacteriales</taxon>
        <taxon>Fusobacteriaceae</taxon>
        <taxon>Fusobacterium</taxon>
    </lineage>
</organism>